<proteinExistence type="predicted"/>
<dbReference type="PANTHER" id="PTHR46889:SF4">
    <property type="entry name" value="TRANSPOSASE INSO FOR INSERTION SEQUENCE ELEMENT IS911B-RELATED"/>
    <property type="match status" value="1"/>
</dbReference>
<dbReference type="PATRIC" id="fig|1304275.5.peg.3775"/>
<evidence type="ECO:0000313" key="2">
    <source>
        <dbReference type="EMBL" id="KEZ75745.1"/>
    </source>
</evidence>
<dbReference type="InterPro" id="IPR050900">
    <property type="entry name" value="Transposase_IS3/IS150/IS904"/>
</dbReference>
<reference evidence="2 3" key="1">
    <citation type="submission" date="2013-03" db="EMBL/GenBank/DDBJ databases">
        <title>Salinisphaera hydrothermalis C41B8 Genome Sequencing.</title>
        <authorList>
            <person name="Li C."/>
            <person name="Lai Q."/>
            <person name="Shao Z."/>
        </authorList>
    </citation>
    <scope>NUCLEOTIDE SEQUENCE [LARGE SCALE GENOMIC DNA]</scope>
    <source>
        <strain evidence="2 3">C41B8</strain>
    </source>
</reference>
<dbReference type="STRING" id="1304275.C41B8_18497"/>
<dbReference type="InterPro" id="IPR025948">
    <property type="entry name" value="HTH-like_dom"/>
</dbReference>
<comment type="caution">
    <text evidence="2">The sequence shown here is derived from an EMBL/GenBank/DDBJ whole genome shotgun (WGS) entry which is preliminary data.</text>
</comment>
<dbReference type="Pfam" id="PF13276">
    <property type="entry name" value="HTH_21"/>
    <property type="match status" value="1"/>
</dbReference>
<dbReference type="AlphaFoldDB" id="A0A084IGB1"/>
<dbReference type="InterPro" id="IPR012337">
    <property type="entry name" value="RNaseH-like_sf"/>
</dbReference>
<dbReference type="Proteomes" id="UP000028302">
    <property type="component" value="Unassembled WGS sequence"/>
</dbReference>
<feature type="domain" description="HTH-like" evidence="1">
    <location>
        <begin position="27"/>
        <end position="82"/>
    </location>
</feature>
<dbReference type="EMBL" id="APNK01000057">
    <property type="protein sequence ID" value="KEZ75745.1"/>
    <property type="molecule type" value="Genomic_DNA"/>
</dbReference>
<protein>
    <submittedName>
        <fullName evidence="2">Transposase Tra5-like protein</fullName>
    </submittedName>
</protein>
<dbReference type="eggNOG" id="COG2801">
    <property type="taxonomic scope" value="Bacteria"/>
</dbReference>
<evidence type="ECO:0000313" key="3">
    <source>
        <dbReference type="Proteomes" id="UP000028302"/>
    </source>
</evidence>
<dbReference type="PANTHER" id="PTHR46889">
    <property type="entry name" value="TRANSPOSASE INSF FOR INSERTION SEQUENCE IS3B-RELATED"/>
    <property type="match status" value="1"/>
</dbReference>
<name>A0A084IGB1_SALHC</name>
<keyword evidence="3" id="KW-1185">Reference proteome</keyword>
<organism evidence="2 3">
    <name type="scientific">Salinisphaera hydrothermalis (strain C41B8)</name>
    <dbReference type="NCBI Taxonomy" id="1304275"/>
    <lineage>
        <taxon>Bacteria</taxon>
        <taxon>Pseudomonadati</taxon>
        <taxon>Pseudomonadota</taxon>
        <taxon>Gammaproteobacteria</taxon>
        <taxon>Salinisphaerales</taxon>
        <taxon>Salinisphaeraceae</taxon>
        <taxon>Salinisphaera</taxon>
    </lineage>
</organism>
<evidence type="ECO:0000259" key="1">
    <source>
        <dbReference type="Pfam" id="PF13276"/>
    </source>
</evidence>
<dbReference type="SUPFAM" id="SSF53098">
    <property type="entry name" value="Ribonuclease H-like"/>
    <property type="match status" value="1"/>
</dbReference>
<sequence>MCRCLKVSPSGYYAWVARKPSAQAADNRRLLGRIRELHDDSGGVLGAPRMHEDLTDEGETASLNRVARVMAANEIQGWPRKKNRCKAKPSVRPIGIRNHLQRNFTASEPETKWVTDITEVMTGEGKLYLCVVIDLFSKLLSEDLLQNGLTWPRSIYATQTPHSLIGLQGQGGTGCRSRRSDAR</sequence>
<accession>A0A084IGB1</accession>
<gene>
    <name evidence="2" type="ORF">C41B8_18497</name>
</gene>